<evidence type="ECO:0000256" key="5">
    <source>
        <dbReference type="SAM" id="Phobius"/>
    </source>
</evidence>
<protein>
    <submittedName>
        <fullName evidence="7">Lipid A core - O-antigen ligase and related enzymes</fullName>
    </submittedName>
</protein>
<dbReference type="InterPro" id="IPR007016">
    <property type="entry name" value="O-antigen_ligase-rel_domated"/>
</dbReference>
<dbReference type="InterPro" id="IPR051533">
    <property type="entry name" value="WaaL-like"/>
</dbReference>
<evidence type="ECO:0000256" key="4">
    <source>
        <dbReference type="ARBA" id="ARBA00023136"/>
    </source>
</evidence>
<organism evidence="7 8">
    <name type="scientific">Acidipropionibacterium jensenii</name>
    <dbReference type="NCBI Taxonomy" id="1749"/>
    <lineage>
        <taxon>Bacteria</taxon>
        <taxon>Bacillati</taxon>
        <taxon>Actinomycetota</taxon>
        <taxon>Actinomycetes</taxon>
        <taxon>Propionibacteriales</taxon>
        <taxon>Propionibacteriaceae</taxon>
        <taxon>Acidipropionibacterium</taxon>
    </lineage>
</organism>
<name>A0A3S4V6M7_9ACTN</name>
<evidence type="ECO:0000313" key="7">
    <source>
        <dbReference type="EMBL" id="VEI03104.1"/>
    </source>
</evidence>
<dbReference type="Pfam" id="PF04932">
    <property type="entry name" value="Wzy_C"/>
    <property type="match status" value="1"/>
</dbReference>
<evidence type="ECO:0000256" key="2">
    <source>
        <dbReference type="ARBA" id="ARBA00022692"/>
    </source>
</evidence>
<dbReference type="GO" id="GO:0016020">
    <property type="term" value="C:membrane"/>
    <property type="evidence" value="ECO:0007669"/>
    <property type="project" value="UniProtKB-SubCell"/>
</dbReference>
<feature type="transmembrane region" description="Helical" evidence="5">
    <location>
        <begin position="301"/>
        <end position="323"/>
    </location>
</feature>
<dbReference type="STRING" id="1122997.GCA_000425285_02251"/>
<gene>
    <name evidence="7" type="ORF">NCTC13652_01302</name>
</gene>
<evidence type="ECO:0000259" key="6">
    <source>
        <dbReference type="Pfam" id="PF04932"/>
    </source>
</evidence>
<feature type="transmembrane region" description="Helical" evidence="5">
    <location>
        <begin position="78"/>
        <end position="95"/>
    </location>
</feature>
<evidence type="ECO:0000313" key="8">
    <source>
        <dbReference type="Proteomes" id="UP000277858"/>
    </source>
</evidence>
<feature type="transmembrane region" description="Helical" evidence="5">
    <location>
        <begin position="144"/>
        <end position="161"/>
    </location>
</feature>
<keyword evidence="7" id="KW-0436">Ligase</keyword>
<accession>A0A3S4V6M7</accession>
<comment type="subcellular location">
    <subcellularLocation>
        <location evidence="1">Membrane</location>
        <topology evidence="1">Multi-pass membrane protein</topology>
    </subcellularLocation>
</comment>
<reference evidence="7 8" key="1">
    <citation type="submission" date="2018-12" db="EMBL/GenBank/DDBJ databases">
        <authorList>
            <consortium name="Pathogen Informatics"/>
        </authorList>
    </citation>
    <scope>NUCLEOTIDE SEQUENCE [LARGE SCALE GENOMIC DNA]</scope>
    <source>
        <strain evidence="7 8">NCTC13652</strain>
    </source>
</reference>
<dbReference type="AlphaFoldDB" id="A0A3S4V6M7"/>
<dbReference type="EMBL" id="LR134473">
    <property type="protein sequence ID" value="VEI03104.1"/>
    <property type="molecule type" value="Genomic_DNA"/>
</dbReference>
<dbReference type="PANTHER" id="PTHR37422">
    <property type="entry name" value="TEICHURONIC ACID BIOSYNTHESIS PROTEIN TUAE"/>
    <property type="match status" value="1"/>
</dbReference>
<proteinExistence type="predicted"/>
<evidence type="ECO:0000256" key="3">
    <source>
        <dbReference type="ARBA" id="ARBA00022989"/>
    </source>
</evidence>
<keyword evidence="4 5" id="KW-0472">Membrane</keyword>
<feature type="domain" description="O-antigen ligase-related" evidence="6">
    <location>
        <begin position="109"/>
        <end position="251"/>
    </location>
</feature>
<feature type="transmembrane region" description="Helical" evidence="5">
    <location>
        <begin position="243"/>
        <end position="263"/>
    </location>
</feature>
<keyword evidence="2 5" id="KW-0812">Transmembrane</keyword>
<keyword evidence="8" id="KW-1185">Reference proteome</keyword>
<dbReference type="PANTHER" id="PTHR37422:SF13">
    <property type="entry name" value="LIPOPOLYSACCHARIDE BIOSYNTHESIS PROTEIN PA4999-RELATED"/>
    <property type="match status" value="1"/>
</dbReference>
<sequence length="336" mass="36397">MVNLVIGFALAWSLGRLTTFGSITALTRGWQLSILVSLPIAIWERLTARHLPGYIRGVWRHHANTYFDPATFFVNPNYYALFLVVACPLLTLQAVRDRGWRRILDLVVLAVDLGLLAISDSRACQAGLVLMVIGALLVTRAGRFAVILACLAVVCMLAGPCQGRITALWSQWHAVSVGHEDLGTASVPVRMALFAFGLTIVTEHPWLGAGPGGFTPLAAAQRQFWLHHKVDPHNGLLQVATEYGIPMAALLVMLWLWAGWRGWRLRSQDRARAAALLALVVASPALSLANSQFIGPNVVSLWMAAVLVLIAAPATVSGEAGVVCSSEDIREQGDCR</sequence>
<evidence type="ECO:0000256" key="1">
    <source>
        <dbReference type="ARBA" id="ARBA00004141"/>
    </source>
</evidence>
<dbReference type="GO" id="GO:0016874">
    <property type="term" value="F:ligase activity"/>
    <property type="evidence" value="ECO:0007669"/>
    <property type="project" value="UniProtKB-KW"/>
</dbReference>
<keyword evidence="3 5" id="KW-1133">Transmembrane helix</keyword>
<dbReference type="Proteomes" id="UP000277858">
    <property type="component" value="Chromosome"/>
</dbReference>
<feature type="transmembrane region" description="Helical" evidence="5">
    <location>
        <begin position="275"/>
        <end position="295"/>
    </location>
</feature>